<evidence type="ECO:0000313" key="1">
    <source>
        <dbReference type="EMBL" id="NVN31968.1"/>
    </source>
</evidence>
<organism evidence="1 2">
    <name type="scientific">Endobacter medicaginis</name>
    <dbReference type="NCBI Taxonomy" id="1181271"/>
    <lineage>
        <taxon>Bacteria</taxon>
        <taxon>Pseudomonadati</taxon>
        <taxon>Pseudomonadota</taxon>
        <taxon>Alphaproteobacteria</taxon>
        <taxon>Acetobacterales</taxon>
        <taxon>Acetobacteraceae</taxon>
        <taxon>Endobacter</taxon>
    </lineage>
</organism>
<feature type="non-terminal residue" evidence="1">
    <location>
        <position position="62"/>
    </location>
</feature>
<proteinExistence type="predicted"/>
<reference evidence="1 2" key="1">
    <citation type="submission" date="2020-06" db="EMBL/GenBank/DDBJ databases">
        <title>Description of novel acetic acid bacteria.</title>
        <authorList>
            <person name="Sombolestani A."/>
        </authorList>
    </citation>
    <scope>NUCLEOTIDE SEQUENCE [LARGE SCALE GENOMIC DNA]</scope>
    <source>
        <strain evidence="1 2">LMG 26838</strain>
    </source>
</reference>
<evidence type="ECO:0000313" key="2">
    <source>
        <dbReference type="Proteomes" id="UP000565205"/>
    </source>
</evidence>
<dbReference type="AlphaFoldDB" id="A0A850NZ05"/>
<sequence>MARASLAVMGCLWLGGCVNNTVATQNTQLEANGLASRPPPRRVTPTAALASARLIIVHRTTS</sequence>
<accession>A0A850NZ05</accession>
<comment type="caution">
    <text evidence="1">The sequence shown here is derived from an EMBL/GenBank/DDBJ whole genome shotgun (WGS) entry which is preliminary data.</text>
</comment>
<protein>
    <recommendedName>
        <fullName evidence="3">Lipoprotein</fullName>
    </recommendedName>
</protein>
<name>A0A850NZ05_9PROT</name>
<dbReference type="Proteomes" id="UP000565205">
    <property type="component" value="Unassembled WGS sequence"/>
</dbReference>
<dbReference type="RefSeq" id="WP_218062194.1">
    <property type="nucleotide sequence ID" value="NZ_JABXXQ010000576.1"/>
</dbReference>
<dbReference type="PROSITE" id="PS51257">
    <property type="entry name" value="PROKAR_LIPOPROTEIN"/>
    <property type="match status" value="1"/>
</dbReference>
<evidence type="ECO:0008006" key="3">
    <source>
        <dbReference type="Google" id="ProtNLM"/>
    </source>
</evidence>
<gene>
    <name evidence="1" type="ORF">HUK83_16705</name>
</gene>
<dbReference type="EMBL" id="JABXXQ010000576">
    <property type="protein sequence ID" value="NVN31968.1"/>
    <property type="molecule type" value="Genomic_DNA"/>
</dbReference>